<dbReference type="EMBL" id="DWVY01000065">
    <property type="protein sequence ID" value="HJC75770.1"/>
    <property type="molecule type" value="Genomic_DNA"/>
</dbReference>
<proteinExistence type="predicted"/>
<dbReference type="Pfam" id="PF09551">
    <property type="entry name" value="Spore_II_R"/>
    <property type="match status" value="1"/>
</dbReference>
<feature type="transmembrane region" description="Helical" evidence="1">
    <location>
        <begin position="20"/>
        <end position="41"/>
    </location>
</feature>
<evidence type="ECO:0000256" key="1">
    <source>
        <dbReference type="SAM" id="Phobius"/>
    </source>
</evidence>
<reference evidence="2" key="1">
    <citation type="journal article" date="2021" name="PeerJ">
        <title>Extensive microbial diversity within the chicken gut microbiome revealed by metagenomics and culture.</title>
        <authorList>
            <person name="Gilroy R."/>
            <person name="Ravi A."/>
            <person name="Getino M."/>
            <person name="Pursley I."/>
            <person name="Horton D.L."/>
            <person name="Alikhan N.F."/>
            <person name="Baker D."/>
            <person name="Gharbi K."/>
            <person name="Hall N."/>
            <person name="Watson M."/>
            <person name="Adriaenssens E.M."/>
            <person name="Foster-Nyarko E."/>
            <person name="Jarju S."/>
            <person name="Secka A."/>
            <person name="Antonio M."/>
            <person name="Oren A."/>
            <person name="Chaudhuri R.R."/>
            <person name="La Ragione R."/>
            <person name="Hildebrand F."/>
            <person name="Pallen M.J."/>
        </authorList>
    </citation>
    <scope>NUCLEOTIDE SEQUENCE</scope>
    <source>
        <strain evidence="2">CHK196-7946</strain>
    </source>
</reference>
<sequence length="219" mass="24846">MEELHMDMSERIYRGIEKHAVKICFVLAVILAALITTGVYFRVDAASQEKLQEHLAQEVLRFHVLANSDSDEDQELKLQVRDAVLKYMEENMPEEDSADAVKDWARAHIGEIEDVSRGIIADAGAEYPVSAAVTTCWFPDKSYGDVTFPAGNYEALRIEIGAAEGHNWWCVLYPGLCFMDTVNAVVPDEGKEKLKNILTEEEYSRVTADTDFKISWFFW</sequence>
<dbReference type="AlphaFoldDB" id="A0A9D2QD44"/>
<dbReference type="Proteomes" id="UP000823902">
    <property type="component" value="Unassembled WGS sequence"/>
</dbReference>
<organism evidence="2 3">
    <name type="scientific">Candidatus Mediterraneibacter faecavium</name>
    <dbReference type="NCBI Taxonomy" id="2838668"/>
    <lineage>
        <taxon>Bacteria</taxon>
        <taxon>Bacillati</taxon>
        <taxon>Bacillota</taxon>
        <taxon>Clostridia</taxon>
        <taxon>Lachnospirales</taxon>
        <taxon>Lachnospiraceae</taxon>
        <taxon>Mediterraneibacter</taxon>
    </lineage>
</organism>
<accession>A0A9D2QD44</accession>
<protein>
    <submittedName>
        <fullName evidence="2">Stage II sporulation protein R</fullName>
    </submittedName>
</protein>
<keyword evidence="1" id="KW-0472">Membrane</keyword>
<name>A0A9D2QD44_9FIRM</name>
<evidence type="ECO:0000313" key="3">
    <source>
        <dbReference type="Proteomes" id="UP000823902"/>
    </source>
</evidence>
<reference evidence="2" key="2">
    <citation type="submission" date="2021-04" db="EMBL/GenBank/DDBJ databases">
        <authorList>
            <person name="Gilroy R."/>
        </authorList>
    </citation>
    <scope>NUCLEOTIDE SEQUENCE</scope>
    <source>
        <strain evidence="2">CHK196-7946</strain>
    </source>
</reference>
<dbReference type="NCBIfam" id="TIGR02837">
    <property type="entry name" value="spore_II_R"/>
    <property type="match status" value="1"/>
</dbReference>
<evidence type="ECO:0000313" key="2">
    <source>
        <dbReference type="EMBL" id="HJC75770.1"/>
    </source>
</evidence>
<dbReference type="InterPro" id="IPR014202">
    <property type="entry name" value="Spore_II_R"/>
</dbReference>
<keyword evidence="1" id="KW-1133">Transmembrane helix</keyword>
<comment type="caution">
    <text evidence="2">The sequence shown here is derived from an EMBL/GenBank/DDBJ whole genome shotgun (WGS) entry which is preliminary data.</text>
</comment>
<keyword evidence="1" id="KW-0812">Transmembrane</keyword>
<gene>
    <name evidence="2" type="primary">spoIIR</name>
    <name evidence="2" type="ORF">H9697_12645</name>
</gene>